<keyword evidence="2" id="KW-0723">Serine/threonine-protein kinase</keyword>
<proteinExistence type="predicted"/>
<dbReference type="AlphaFoldDB" id="A0A7J7C3V7"/>
<dbReference type="EMBL" id="JAAARO010000021">
    <property type="protein sequence ID" value="KAF5728849.1"/>
    <property type="molecule type" value="Genomic_DNA"/>
</dbReference>
<gene>
    <name evidence="6" type="ORF">HS088_TW21G01003</name>
</gene>
<name>A0A7J7C3V7_TRIWF</name>
<evidence type="ECO:0000256" key="4">
    <source>
        <dbReference type="ARBA" id="ARBA00047899"/>
    </source>
</evidence>
<comment type="catalytic activity">
    <reaction evidence="4">
        <text>L-threonyl-[protein] + ATP = O-phospho-L-threonyl-[protein] + ADP + H(+)</text>
        <dbReference type="Rhea" id="RHEA:46608"/>
        <dbReference type="Rhea" id="RHEA-COMP:11060"/>
        <dbReference type="Rhea" id="RHEA-COMP:11605"/>
        <dbReference type="ChEBI" id="CHEBI:15378"/>
        <dbReference type="ChEBI" id="CHEBI:30013"/>
        <dbReference type="ChEBI" id="CHEBI:30616"/>
        <dbReference type="ChEBI" id="CHEBI:61977"/>
        <dbReference type="ChEBI" id="CHEBI:456216"/>
        <dbReference type="EC" id="2.7.11.1"/>
    </reaction>
</comment>
<dbReference type="Proteomes" id="UP000593562">
    <property type="component" value="Unassembled WGS sequence"/>
</dbReference>
<reference evidence="6 7" key="1">
    <citation type="journal article" date="2020" name="Nat. Commun.">
        <title>Genome of Tripterygium wilfordii and identification of cytochrome P450 involved in triptolide biosynthesis.</title>
        <authorList>
            <person name="Tu L."/>
            <person name="Su P."/>
            <person name="Zhang Z."/>
            <person name="Gao L."/>
            <person name="Wang J."/>
            <person name="Hu T."/>
            <person name="Zhou J."/>
            <person name="Zhang Y."/>
            <person name="Zhao Y."/>
            <person name="Liu Y."/>
            <person name="Song Y."/>
            <person name="Tong Y."/>
            <person name="Lu Y."/>
            <person name="Yang J."/>
            <person name="Xu C."/>
            <person name="Jia M."/>
            <person name="Peters R.J."/>
            <person name="Huang L."/>
            <person name="Gao W."/>
        </authorList>
    </citation>
    <scope>NUCLEOTIDE SEQUENCE [LARGE SCALE GENOMIC DNA]</scope>
    <source>
        <strain evidence="7">cv. XIE 37</strain>
        <tissue evidence="6">Leaf</tissue>
    </source>
</reference>
<dbReference type="Gene3D" id="1.10.510.10">
    <property type="entry name" value="Transferase(Phosphotransferase) domain 1"/>
    <property type="match status" value="1"/>
</dbReference>
<protein>
    <recommendedName>
        <fullName evidence="1">non-specific serine/threonine protein kinase</fullName>
        <ecNumber evidence="1">2.7.11.1</ecNumber>
    </recommendedName>
</protein>
<dbReference type="GO" id="GO:0004674">
    <property type="term" value="F:protein serine/threonine kinase activity"/>
    <property type="evidence" value="ECO:0007669"/>
    <property type="project" value="UniProtKB-KW"/>
</dbReference>
<evidence type="ECO:0000313" key="7">
    <source>
        <dbReference type="Proteomes" id="UP000593562"/>
    </source>
</evidence>
<dbReference type="InterPro" id="IPR050588">
    <property type="entry name" value="WNK_Ser-Thr_kinase"/>
</dbReference>
<sequence length="66" mass="7677">MAPELFVENYNEVVDMYAFGMNLLEMVTMECDSIVKTYKKVTCWVKPKASKKVRDGEVRELLRSVL</sequence>
<dbReference type="SUPFAM" id="SSF56112">
    <property type="entry name" value="Protein kinase-like (PK-like)"/>
    <property type="match status" value="1"/>
</dbReference>
<evidence type="ECO:0000256" key="2">
    <source>
        <dbReference type="ARBA" id="ARBA00022527"/>
    </source>
</evidence>
<organism evidence="6 7">
    <name type="scientific">Tripterygium wilfordii</name>
    <name type="common">Thunder God vine</name>
    <dbReference type="NCBI Taxonomy" id="458696"/>
    <lineage>
        <taxon>Eukaryota</taxon>
        <taxon>Viridiplantae</taxon>
        <taxon>Streptophyta</taxon>
        <taxon>Embryophyta</taxon>
        <taxon>Tracheophyta</taxon>
        <taxon>Spermatophyta</taxon>
        <taxon>Magnoliopsida</taxon>
        <taxon>eudicotyledons</taxon>
        <taxon>Gunneridae</taxon>
        <taxon>Pentapetalae</taxon>
        <taxon>rosids</taxon>
        <taxon>fabids</taxon>
        <taxon>Celastrales</taxon>
        <taxon>Celastraceae</taxon>
        <taxon>Tripterygium</taxon>
    </lineage>
</organism>
<evidence type="ECO:0000256" key="5">
    <source>
        <dbReference type="ARBA" id="ARBA00048679"/>
    </source>
</evidence>
<dbReference type="PANTHER" id="PTHR13902">
    <property type="entry name" value="SERINE/THREONINE-PROTEIN KINASE WNK WITH NO LYSINE -RELATED"/>
    <property type="match status" value="1"/>
</dbReference>
<dbReference type="InParanoid" id="A0A7J7C3V7"/>
<evidence type="ECO:0000313" key="6">
    <source>
        <dbReference type="EMBL" id="KAF5728849.1"/>
    </source>
</evidence>
<evidence type="ECO:0000256" key="1">
    <source>
        <dbReference type="ARBA" id="ARBA00012513"/>
    </source>
</evidence>
<dbReference type="EC" id="2.7.11.1" evidence="1"/>
<comment type="caution">
    <text evidence="6">The sequence shown here is derived from an EMBL/GenBank/DDBJ whole genome shotgun (WGS) entry which is preliminary data.</text>
</comment>
<accession>A0A7J7C3V7</accession>
<evidence type="ECO:0000256" key="3">
    <source>
        <dbReference type="ARBA" id="ARBA00022777"/>
    </source>
</evidence>
<dbReference type="InterPro" id="IPR011009">
    <property type="entry name" value="Kinase-like_dom_sf"/>
</dbReference>
<keyword evidence="3 6" id="KW-0418">Kinase</keyword>
<comment type="catalytic activity">
    <reaction evidence="5">
        <text>L-seryl-[protein] + ATP = O-phospho-L-seryl-[protein] + ADP + H(+)</text>
        <dbReference type="Rhea" id="RHEA:17989"/>
        <dbReference type="Rhea" id="RHEA-COMP:9863"/>
        <dbReference type="Rhea" id="RHEA-COMP:11604"/>
        <dbReference type="ChEBI" id="CHEBI:15378"/>
        <dbReference type="ChEBI" id="CHEBI:29999"/>
        <dbReference type="ChEBI" id="CHEBI:30616"/>
        <dbReference type="ChEBI" id="CHEBI:83421"/>
        <dbReference type="ChEBI" id="CHEBI:456216"/>
        <dbReference type="EC" id="2.7.11.1"/>
    </reaction>
</comment>
<keyword evidence="3 6" id="KW-0808">Transferase</keyword>
<keyword evidence="7" id="KW-1185">Reference proteome</keyword>